<sequence>MSRQIPGSWLSEWRLCCKRKQADASKVFDRGKQTNVAFAWQATKFRQSRIAMSCCVPGCEQATIAECPLLQLPRNESLRDRWYQAISAGTGLLLDDLDKSETGICSWHFGNAPLEEYREPRWFIDRQGQELEIVCCRFCLQFKNRDEMTCYEGKVGTQSIGNFLKQSLKVTLLKDSNFTEICQECLVRIDLLKSWVVDIQQVEAEFRSILVAFTQESMVPFESIGKNEEADDTYLDDVIGTEIDAALLIEKIEDELEPCIQDDFPDDPVESEEEQMPQQTAVESNATHRPHKLIPETIRKRGRRPKIPGKPPTPKPSYKDILHRKCFICNTLLESRTELMCHLTEAHATKIDYRCKECDKSFPLVSSFNHHLGFHDLENRPLKCNFCPLGFSTNDSLRNHEVREHNANHQKKITKRIARQFQCDTCGKTFNKGYQLTEHDDFYHKNRGAVCKLCSRTFPSKNLLQKHQLVHSRERNYRCDQCGQAFTKSEILRAHKMKHEPNYAEWKAQQKKPPPRQRFRQRAKKVPEEEVG</sequence>
<feature type="domain" description="C2H2-type" evidence="7">
    <location>
        <begin position="449"/>
        <end position="476"/>
    </location>
</feature>
<reference evidence="8" key="1">
    <citation type="submission" date="2007-03" db="EMBL/GenBank/DDBJ databases">
        <title>Annotation of Culex pipiens quinquefasciatus.</title>
        <authorList>
            <consortium name="The Broad Institute Genome Sequencing Platform"/>
            <person name="Atkinson P.W."/>
            <person name="Hemingway J."/>
            <person name="Christensen B.M."/>
            <person name="Higgs S."/>
            <person name="Kodira C."/>
            <person name="Hannick L."/>
            <person name="Megy K."/>
            <person name="O'Leary S."/>
            <person name="Pearson M."/>
            <person name="Haas B.J."/>
            <person name="Mauceli E."/>
            <person name="Wortman J.R."/>
            <person name="Lee N.H."/>
            <person name="Guigo R."/>
            <person name="Stanke M."/>
            <person name="Alvarado L."/>
            <person name="Amedeo P."/>
            <person name="Antoine C.H."/>
            <person name="Arensburger P."/>
            <person name="Bidwell S.L."/>
            <person name="Crawford M."/>
            <person name="Camaro F."/>
            <person name="Devon K."/>
            <person name="Engels R."/>
            <person name="Hammond M."/>
            <person name="Howarth C."/>
            <person name="Koehrsen M."/>
            <person name="Lawson D."/>
            <person name="Montgomery P."/>
            <person name="Nene V."/>
            <person name="Nusbaum C."/>
            <person name="Puiu D."/>
            <person name="Romero-Severson J."/>
            <person name="Severson D.W."/>
            <person name="Shumway M."/>
            <person name="Sisk P."/>
            <person name="Stolte C."/>
            <person name="Zeng Q."/>
            <person name="Eisenstadt E."/>
            <person name="Fraser-Liggett C."/>
            <person name="Strausberg R."/>
            <person name="Galagan J."/>
            <person name="Birren B."/>
            <person name="Collins F.H."/>
        </authorList>
    </citation>
    <scope>NUCLEOTIDE SEQUENCE [LARGE SCALE GENOMIC DNA]</scope>
    <source>
        <strain evidence="8">JHB</strain>
    </source>
</reference>
<evidence type="ECO:0000313" key="9">
    <source>
        <dbReference type="EnsemblMetazoa" id="CPIJ018272-PA"/>
    </source>
</evidence>
<keyword evidence="4" id="KW-0862">Zinc</keyword>
<evidence type="ECO:0000256" key="6">
    <source>
        <dbReference type="SAM" id="MobiDB-lite"/>
    </source>
</evidence>
<dbReference type="HOGENOM" id="CLU_512163_0_0_1"/>
<dbReference type="InParanoid" id="B0XFT4"/>
<evidence type="ECO:0000256" key="3">
    <source>
        <dbReference type="ARBA" id="ARBA00022771"/>
    </source>
</evidence>
<evidence type="ECO:0000256" key="1">
    <source>
        <dbReference type="ARBA" id="ARBA00022723"/>
    </source>
</evidence>
<keyword evidence="2" id="KW-0677">Repeat</keyword>
<dbReference type="Proteomes" id="UP000002320">
    <property type="component" value="Unassembled WGS sequence"/>
</dbReference>
<dbReference type="VEuPathDB" id="VectorBase:CQUJHB015116"/>
<dbReference type="KEGG" id="cqu:CpipJ_CPIJ018272"/>
<dbReference type="Pfam" id="PF13912">
    <property type="entry name" value="zf-C2H2_6"/>
    <property type="match status" value="2"/>
</dbReference>
<dbReference type="AlphaFoldDB" id="B0XFT4"/>
<dbReference type="InterPro" id="IPR036236">
    <property type="entry name" value="Znf_C2H2_sf"/>
</dbReference>
<dbReference type="EMBL" id="DS232960">
    <property type="protein sequence ID" value="EDS27013.1"/>
    <property type="molecule type" value="Genomic_DNA"/>
</dbReference>
<dbReference type="SMART" id="SM00355">
    <property type="entry name" value="ZnF_C2H2"/>
    <property type="match status" value="6"/>
</dbReference>
<dbReference type="eggNOG" id="KOG1721">
    <property type="taxonomic scope" value="Eukaryota"/>
</dbReference>
<keyword evidence="10" id="KW-1185">Reference proteome</keyword>
<dbReference type="GO" id="GO:0005634">
    <property type="term" value="C:nucleus"/>
    <property type="evidence" value="ECO:0007669"/>
    <property type="project" value="UniProtKB-ARBA"/>
</dbReference>
<dbReference type="VEuPathDB" id="VectorBase:CPIJ018272"/>
<feature type="region of interest" description="Disordered" evidence="6">
    <location>
        <begin position="500"/>
        <end position="532"/>
    </location>
</feature>
<feature type="region of interest" description="Disordered" evidence="6">
    <location>
        <begin position="280"/>
        <end position="318"/>
    </location>
</feature>
<gene>
    <name evidence="9" type="primary">6052211</name>
    <name evidence="8" type="ORF">CpipJ_CPIJ018272</name>
</gene>
<feature type="domain" description="C2H2-type" evidence="7">
    <location>
        <begin position="353"/>
        <end position="380"/>
    </location>
</feature>
<dbReference type="SUPFAM" id="SSF57667">
    <property type="entry name" value="beta-beta-alpha zinc fingers"/>
    <property type="match status" value="2"/>
</dbReference>
<evidence type="ECO:0000256" key="5">
    <source>
        <dbReference type="PROSITE-ProRule" id="PRU00042"/>
    </source>
</evidence>
<feature type="domain" description="C2H2-type" evidence="7">
    <location>
        <begin position="421"/>
        <end position="449"/>
    </location>
</feature>
<accession>B0XFT4</accession>
<dbReference type="PROSITE" id="PS50157">
    <property type="entry name" value="ZINC_FINGER_C2H2_2"/>
    <property type="match status" value="5"/>
</dbReference>
<keyword evidence="3 5" id="KW-0863">Zinc-finger</keyword>
<dbReference type="OMA" id="ELEIVCC"/>
<evidence type="ECO:0000259" key="7">
    <source>
        <dbReference type="PROSITE" id="PS50157"/>
    </source>
</evidence>
<proteinExistence type="predicted"/>
<dbReference type="InterPro" id="IPR013087">
    <property type="entry name" value="Znf_C2H2_type"/>
</dbReference>
<dbReference type="Gene3D" id="3.30.160.60">
    <property type="entry name" value="Classic Zinc Finger"/>
    <property type="match status" value="3"/>
</dbReference>
<dbReference type="PROSITE" id="PS00028">
    <property type="entry name" value="ZINC_FINGER_C2H2_1"/>
    <property type="match status" value="5"/>
</dbReference>
<keyword evidence="1" id="KW-0479">Metal-binding</keyword>
<evidence type="ECO:0000313" key="8">
    <source>
        <dbReference type="EMBL" id="EDS27013.1"/>
    </source>
</evidence>
<dbReference type="Pfam" id="PF00096">
    <property type="entry name" value="zf-C2H2"/>
    <property type="match status" value="2"/>
</dbReference>
<reference evidence="9" key="2">
    <citation type="submission" date="2021-02" db="UniProtKB">
        <authorList>
            <consortium name="EnsemblMetazoa"/>
        </authorList>
    </citation>
    <scope>IDENTIFICATION</scope>
    <source>
        <strain evidence="9">JHB</strain>
    </source>
</reference>
<evidence type="ECO:0000313" key="10">
    <source>
        <dbReference type="Proteomes" id="UP000002320"/>
    </source>
</evidence>
<dbReference type="FunFam" id="3.30.160.60:FF:000446">
    <property type="entry name" value="Zinc finger protein"/>
    <property type="match status" value="1"/>
</dbReference>
<feature type="domain" description="C2H2-type" evidence="7">
    <location>
        <begin position="477"/>
        <end position="504"/>
    </location>
</feature>
<dbReference type="PANTHER" id="PTHR24379">
    <property type="entry name" value="KRAB AND ZINC FINGER DOMAIN-CONTAINING"/>
    <property type="match status" value="1"/>
</dbReference>
<dbReference type="EnsemblMetazoa" id="CPIJ018272-RA">
    <property type="protein sequence ID" value="CPIJ018272-PA"/>
    <property type="gene ID" value="CPIJ018272"/>
</dbReference>
<name>B0XFT4_CULQU</name>
<dbReference type="PANTHER" id="PTHR24379:SF121">
    <property type="entry name" value="C2H2-TYPE DOMAIN-CONTAINING PROTEIN"/>
    <property type="match status" value="1"/>
</dbReference>
<feature type="compositionally biased region" description="Basic residues" evidence="6">
    <location>
        <begin position="509"/>
        <end position="524"/>
    </location>
</feature>
<feature type="domain" description="C2H2-type" evidence="7">
    <location>
        <begin position="382"/>
        <end position="410"/>
    </location>
</feature>
<protein>
    <submittedName>
        <fullName evidence="8 9">Zinc finger protein</fullName>
    </submittedName>
</protein>
<dbReference type="OrthoDB" id="3565419at2759"/>
<dbReference type="SUPFAM" id="SSF57716">
    <property type="entry name" value="Glucocorticoid receptor-like (DNA-binding domain)"/>
    <property type="match status" value="1"/>
</dbReference>
<organism>
    <name type="scientific">Culex quinquefasciatus</name>
    <name type="common">Southern house mosquito</name>
    <name type="synonym">Culex pungens</name>
    <dbReference type="NCBI Taxonomy" id="7176"/>
    <lineage>
        <taxon>Eukaryota</taxon>
        <taxon>Metazoa</taxon>
        <taxon>Ecdysozoa</taxon>
        <taxon>Arthropoda</taxon>
        <taxon>Hexapoda</taxon>
        <taxon>Insecta</taxon>
        <taxon>Pterygota</taxon>
        <taxon>Neoptera</taxon>
        <taxon>Endopterygota</taxon>
        <taxon>Diptera</taxon>
        <taxon>Nematocera</taxon>
        <taxon>Culicoidea</taxon>
        <taxon>Culicidae</taxon>
        <taxon>Culicinae</taxon>
        <taxon>Culicini</taxon>
        <taxon>Culex</taxon>
        <taxon>Culex</taxon>
    </lineage>
</organism>
<evidence type="ECO:0000256" key="2">
    <source>
        <dbReference type="ARBA" id="ARBA00022737"/>
    </source>
</evidence>
<evidence type="ECO:0000256" key="4">
    <source>
        <dbReference type="ARBA" id="ARBA00022833"/>
    </source>
</evidence>
<dbReference type="GO" id="GO:0008270">
    <property type="term" value="F:zinc ion binding"/>
    <property type="evidence" value="ECO:0007669"/>
    <property type="project" value="UniProtKB-KW"/>
</dbReference>